<feature type="transmembrane region" description="Helical" evidence="5">
    <location>
        <begin position="470"/>
        <end position="491"/>
    </location>
</feature>
<keyword evidence="2 5" id="KW-0812">Transmembrane</keyword>
<proteinExistence type="predicted"/>
<feature type="transmembrane region" description="Helical" evidence="5">
    <location>
        <begin position="196"/>
        <end position="212"/>
    </location>
</feature>
<evidence type="ECO:0000259" key="8">
    <source>
        <dbReference type="Pfam" id="PF15864"/>
    </source>
</evidence>
<dbReference type="PANTHER" id="PTHR37422:SF21">
    <property type="entry name" value="EXOQ-LIKE PROTEIN"/>
    <property type="match status" value="1"/>
</dbReference>
<evidence type="ECO:0000313" key="10">
    <source>
        <dbReference type="Proteomes" id="UP000482578"/>
    </source>
</evidence>
<dbReference type="Pfam" id="PF04932">
    <property type="entry name" value="Wzy_C"/>
    <property type="match status" value="1"/>
</dbReference>
<protein>
    <recommendedName>
        <fullName evidence="11">Virulence factor membrane-bound polymerase C-terminal domain-containing protein</fullName>
    </recommendedName>
</protein>
<feature type="transmembrane region" description="Helical" evidence="5">
    <location>
        <begin position="217"/>
        <end position="236"/>
    </location>
</feature>
<feature type="transmembrane region" description="Helical" evidence="5">
    <location>
        <begin position="174"/>
        <end position="190"/>
    </location>
</feature>
<feature type="transmembrane region" description="Helical" evidence="5">
    <location>
        <begin position="306"/>
        <end position="327"/>
    </location>
</feature>
<gene>
    <name evidence="9" type="ORF">GZH52_01510</name>
</gene>
<keyword evidence="10" id="KW-1185">Reference proteome</keyword>
<dbReference type="PANTHER" id="PTHR37422">
    <property type="entry name" value="TEICHURONIC ACID BIOSYNTHESIS PROTEIN TUAE"/>
    <property type="match status" value="1"/>
</dbReference>
<accession>A0A6B2KMW7</accession>
<name>A0A6B2KMW7_9NEIS</name>
<feature type="transmembrane region" description="Helical" evidence="5">
    <location>
        <begin position="448"/>
        <end position="464"/>
    </location>
</feature>
<organism evidence="9 10">
    <name type="scientific">Crenobacter caeni</name>
    <dbReference type="NCBI Taxonomy" id="2705474"/>
    <lineage>
        <taxon>Bacteria</taxon>
        <taxon>Pseudomonadati</taxon>
        <taxon>Pseudomonadota</taxon>
        <taxon>Betaproteobacteria</taxon>
        <taxon>Neisseriales</taxon>
        <taxon>Neisseriaceae</taxon>
        <taxon>Crenobacter</taxon>
    </lineage>
</organism>
<evidence type="ECO:0000313" key="9">
    <source>
        <dbReference type="EMBL" id="NDV11483.1"/>
    </source>
</evidence>
<dbReference type="Pfam" id="PF15864">
    <property type="entry name" value="PglL_A"/>
    <property type="match status" value="1"/>
</dbReference>
<dbReference type="RefSeq" id="WP_163314775.1">
    <property type="nucleotide sequence ID" value="NZ_JAAGAA010000001.1"/>
</dbReference>
<feature type="transmembrane region" description="Helical" evidence="5">
    <location>
        <begin position="121"/>
        <end position="145"/>
    </location>
</feature>
<dbReference type="AlphaFoldDB" id="A0A6B2KMW7"/>
<evidence type="ECO:0000259" key="6">
    <source>
        <dbReference type="Pfam" id="PF04932"/>
    </source>
</evidence>
<keyword evidence="3 5" id="KW-1133">Transmembrane helix</keyword>
<feature type="transmembrane region" description="Helical" evidence="5">
    <location>
        <begin position="67"/>
        <end position="88"/>
    </location>
</feature>
<feature type="transmembrane region" description="Helical" evidence="5">
    <location>
        <begin position="411"/>
        <end position="436"/>
    </location>
</feature>
<evidence type="ECO:0000256" key="3">
    <source>
        <dbReference type="ARBA" id="ARBA00022989"/>
    </source>
</evidence>
<evidence type="ECO:0000259" key="7">
    <source>
        <dbReference type="Pfam" id="PF11846"/>
    </source>
</evidence>
<sequence length="664" mass="69561">MSSVLAAPLAAGPVLPLSALPVALLAILPFLLWLRFAPDGDLLANALALLLAVALVLACLPRMGGELVLRPGLLAAAALTLAALPALAGAPYPGVALGQLATVWLAALAAQAVATLPRGAVLAALAWGLFAGGVLQLLIGAAQVFQLAQPWGLWFVVSDGLGTLFGNLAQRNQYANYLTLALVSLCWLVARRRLPAWLFVLLAALFALFLAWSASRLVIVFALGLSLLAAGLYLAGRRALTPALTPGPSPASGRGEGIVEYLPADPSTAGGSGACRVDRLPAGSGPTVPSPAGGRRWRAAPDEGSALTRMAAALGFAIVLIALCQLFTSQINAGLSLLGLPVDLQSGAGRFMDGGFGARRWIEWQKAWQVFVAHPLTGVGLGGYAAQSVVLEPAFAGEWSESWLFTHCHSIVLQLLAETGLTGTLAVAVALMWAFLPWFRRQNIGADALLVLGLALVLLGHSLLEYPLWYASFLMVFAVLVGVSPAAGWALPVRASLRRVGALLLVLVIAGQTLIGVTHYFDWVKWVVPSSDARENKARIEALLVQGANPSWSYDADQLLSNYLGGDAAHLMLKQPLFERLAAYRPYPATLTKLAMLRAHAGDAAGARDALRRAVAAYPATVPGIAETLAQEKAPALAPLQAMAARAHEAYQQHGPLAAARTVR</sequence>
<dbReference type="InterPro" id="IPR051533">
    <property type="entry name" value="WaaL-like"/>
</dbReference>
<evidence type="ECO:0008006" key="11">
    <source>
        <dbReference type="Google" id="ProtNLM"/>
    </source>
</evidence>
<dbReference type="InterPro" id="IPR031726">
    <property type="entry name" value="PglL_A"/>
</dbReference>
<dbReference type="InterPro" id="IPR021797">
    <property type="entry name" value="Wzy_C_2"/>
</dbReference>
<evidence type="ECO:0000256" key="4">
    <source>
        <dbReference type="ARBA" id="ARBA00023136"/>
    </source>
</evidence>
<evidence type="ECO:0000256" key="2">
    <source>
        <dbReference type="ARBA" id="ARBA00022692"/>
    </source>
</evidence>
<dbReference type="GO" id="GO:0016020">
    <property type="term" value="C:membrane"/>
    <property type="evidence" value="ECO:0007669"/>
    <property type="project" value="UniProtKB-SubCell"/>
</dbReference>
<keyword evidence="4 5" id="KW-0472">Membrane</keyword>
<dbReference type="InterPro" id="IPR007016">
    <property type="entry name" value="O-antigen_ligase-rel_domated"/>
</dbReference>
<feature type="transmembrane region" description="Helical" evidence="5">
    <location>
        <begin position="503"/>
        <end position="521"/>
    </location>
</feature>
<feature type="transmembrane region" description="Helical" evidence="5">
    <location>
        <begin position="94"/>
        <end position="114"/>
    </location>
</feature>
<dbReference type="Proteomes" id="UP000482578">
    <property type="component" value="Unassembled WGS sequence"/>
</dbReference>
<feature type="transmembrane region" description="Helical" evidence="5">
    <location>
        <begin position="43"/>
        <end position="60"/>
    </location>
</feature>
<reference evidence="9 10" key="1">
    <citation type="submission" date="2020-02" db="EMBL/GenBank/DDBJ databases">
        <authorList>
            <person name="Yang Z."/>
        </authorList>
    </citation>
    <scope>NUCLEOTIDE SEQUENCE [LARGE SCALE GENOMIC DNA]</scope>
    <source>
        <strain evidence="9 10">HX-7-9</strain>
    </source>
</reference>
<dbReference type="Pfam" id="PF11846">
    <property type="entry name" value="Wzy_C_2"/>
    <property type="match status" value="1"/>
</dbReference>
<evidence type="ECO:0000256" key="5">
    <source>
        <dbReference type="SAM" id="Phobius"/>
    </source>
</evidence>
<comment type="subcellular location">
    <subcellularLocation>
        <location evidence="1">Membrane</location>
        <topology evidence="1">Multi-pass membrane protein</topology>
    </subcellularLocation>
</comment>
<evidence type="ECO:0000256" key="1">
    <source>
        <dbReference type="ARBA" id="ARBA00004141"/>
    </source>
</evidence>
<feature type="domain" description="O-antigen ligase-related" evidence="6">
    <location>
        <begin position="310"/>
        <end position="427"/>
    </location>
</feature>
<dbReference type="EMBL" id="JAAGAA010000001">
    <property type="protein sequence ID" value="NDV11483.1"/>
    <property type="molecule type" value="Genomic_DNA"/>
</dbReference>
<feature type="domain" description="Virulence factor membrane-bound polymerase C-terminal" evidence="7">
    <location>
        <begin position="450"/>
        <end position="621"/>
    </location>
</feature>
<comment type="caution">
    <text evidence="9">The sequence shown here is derived from an EMBL/GenBank/DDBJ whole genome shotgun (WGS) entry which is preliminary data.</text>
</comment>
<feature type="domain" description="Protein glycosylation ligase" evidence="8">
    <location>
        <begin position="165"/>
        <end position="188"/>
    </location>
</feature>